<protein>
    <submittedName>
        <fullName evidence="1">Uncharacterized protein</fullName>
    </submittedName>
</protein>
<name>A0A846XSF6_9NOCA</name>
<accession>A0A846XSF6</accession>
<organism evidence="1 2">
    <name type="scientific">Nocardia vermiculata</name>
    <dbReference type="NCBI Taxonomy" id="257274"/>
    <lineage>
        <taxon>Bacteria</taxon>
        <taxon>Bacillati</taxon>
        <taxon>Actinomycetota</taxon>
        <taxon>Actinomycetes</taxon>
        <taxon>Mycobacteriales</taxon>
        <taxon>Nocardiaceae</taxon>
        <taxon>Nocardia</taxon>
    </lineage>
</organism>
<gene>
    <name evidence="1" type="ORF">HGA08_07235</name>
</gene>
<reference evidence="1 2" key="1">
    <citation type="submission" date="2020-04" db="EMBL/GenBank/DDBJ databases">
        <title>MicrobeNet Type strains.</title>
        <authorList>
            <person name="Nicholson A.C."/>
        </authorList>
    </citation>
    <scope>NUCLEOTIDE SEQUENCE [LARGE SCALE GENOMIC DNA]</scope>
    <source>
        <strain evidence="1 2">JCM 12354</strain>
    </source>
</reference>
<dbReference type="Proteomes" id="UP000565711">
    <property type="component" value="Unassembled WGS sequence"/>
</dbReference>
<sequence>MRKERRRRVLTVGDQQYLWKTYHQHKDGCEEILRLRPLGSVAGLTLVFRPDGQRCVSDGWPSVSGDIWVGDRAMNLNMPGVARAFIDAAVEVGWIAQARTTGRRNGWDLFDAVYGRQVEPR</sequence>
<dbReference type="EMBL" id="JAAXOP010000003">
    <property type="protein sequence ID" value="NKY50006.1"/>
    <property type="molecule type" value="Genomic_DNA"/>
</dbReference>
<proteinExistence type="predicted"/>
<dbReference type="RefSeq" id="WP_067870577.1">
    <property type="nucleotide sequence ID" value="NZ_JAAXOP010000003.1"/>
</dbReference>
<evidence type="ECO:0000313" key="2">
    <source>
        <dbReference type="Proteomes" id="UP000565711"/>
    </source>
</evidence>
<comment type="caution">
    <text evidence="1">The sequence shown here is derived from an EMBL/GenBank/DDBJ whole genome shotgun (WGS) entry which is preliminary data.</text>
</comment>
<keyword evidence="2" id="KW-1185">Reference proteome</keyword>
<evidence type="ECO:0000313" key="1">
    <source>
        <dbReference type="EMBL" id="NKY50006.1"/>
    </source>
</evidence>
<dbReference type="AlphaFoldDB" id="A0A846XSF6"/>